<evidence type="ECO:0000313" key="2">
    <source>
        <dbReference type="Proteomes" id="UP000633219"/>
    </source>
</evidence>
<sequence length="256" mass="30263">MIEYDKFIYLDVYKTGSTHINYLLKQITLEPEIRRNRHAPLTKVRPLTWKGGKLVFATVRNPWDWYVSMWAYGHTKENPLYSHIKAALGKKELNELYDTSNPTVSFPLWLRSIHDPAFIAKILKGHRLPTSGLADFMGFYTYRFLRVTLPYPELLLRWPFIRSLDGAIALQKRFATYDVMMKSETLDEEFAEFVVKYRERCGFTKEAVDLVREKADAHRNTSVRTLASYRDYYTDELRDLVAKRDRLFIDLFGYSF</sequence>
<dbReference type="RefSeq" id="WP_201663321.1">
    <property type="nucleotide sequence ID" value="NZ_JAEQNC010000015.1"/>
</dbReference>
<keyword evidence="2" id="KW-1185">Reference proteome</keyword>
<dbReference type="EMBL" id="JAEQNC010000015">
    <property type="protein sequence ID" value="MBL0374777.1"/>
    <property type="molecule type" value="Genomic_DNA"/>
</dbReference>
<reference evidence="1" key="1">
    <citation type="submission" date="2021-01" db="EMBL/GenBank/DDBJ databases">
        <title>Rhizobium sp. strain KVB221 16S ribosomal RNA gene Genome sequencing and assembly.</title>
        <authorList>
            <person name="Kang M."/>
        </authorList>
    </citation>
    <scope>NUCLEOTIDE SEQUENCE</scope>
    <source>
        <strain evidence="1">KVB221</strain>
    </source>
</reference>
<evidence type="ECO:0008006" key="3">
    <source>
        <dbReference type="Google" id="ProtNLM"/>
    </source>
</evidence>
<comment type="caution">
    <text evidence="1">The sequence shown here is derived from an EMBL/GenBank/DDBJ whole genome shotgun (WGS) entry which is preliminary data.</text>
</comment>
<dbReference type="Proteomes" id="UP000633219">
    <property type="component" value="Unassembled WGS sequence"/>
</dbReference>
<dbReference type="AlphaFoldDB" id="A0A936YTQ9"/>
<accession>A0A936YTQ9</accession>
<protein>
    <recommendedName>
        <fullName evidence="3">Sulfotransferase family protein</fullName>
    </recommendedName>
</protein>
<gene>
    <name evidence="1" type="ORF">JJB09_22445</name>
</gene>
<name>A0A936YTQ9_9HYPH</name>
<evidence type="ECO:0000313" key="1">
    <source>
        <dbReference type="EMBL" id="MBL0374777.1"/>
    </source>
</evidence>
<organism evidence="1 2">
    <name type="scientific">Rhizobium setariae</name>
    <dbReference type="NCBI Taxonomy" id="2801340"/>
    <lineage>
        <taxon>Bacteria</taxon>
        <taxon>Pseudomonadati</taxon>
        <taxon>Pseudomonadota</taxon>
        <taxon>Alphaproteobacteria</taxon>
        <taxon>Hyphomicrobiales</taxon>
        <taxon>Rhizobiaceae</taxon>
        <taxon>Rhizobium/Agrobacterium group</taxon>
        <taxon>Rhizobium</taxon>
    </lineage>
</organism>
<proteinExistence type="predicted"/>